<dbReference type="Pfam" id="PF01593">
    <property type="entry name" value="Amino_oxidase"/>
    <property type="match status" value="1"/>
</dbReference>
<name>A0AAD1M4D8_9MYCO</name>
<feature type="domain" description="Amine oxidase" evidence="1">
    <location>
        <begin position="12"/>
        <end position="432"/>
    </location>
</feature>
<accession>A0AAD1M4D8</accession>
<evidence type="ECO:0000313" key="3">
    <source>
        <dbReference type="Proteomes" id="UP000466681"/>
    </source>
</evidence>
<dbReference type="Gene3D" id="3.90.660.20">
    <property type="entry name" value="Protoporphyrinogen oxidase, mitochondrial, domain 2"/>
    <property type="match status" value="1"/>
</dbReference>
<dbReference type="PRINTS" id="PR00419">
    <property type="entry name" value="ADXRDTASE"/>
</dbReference>
<dbReference type="SUPFAM" id="SSF54373">
    <property type="entry name" value="FAD-linked reductases, C-terminal domain"/>
    <property type="match status" value="1"/>
</dbReference>
<sequence>MGGKAIVVGAGLSGLAAAYRLQQAGYQVTVLERADKPGGLAQTENHDGYLIDTGPDLINKSFVRYLRLAREVGLDGSIVPSSQVVDVLRDGRAITVDRRKPLSLVTTPVVSFRSKLVMALGYLRLRPKIHGMDPYALTEHSGADNTTAHELSLRYFNEEVTEQLVDPILRGFAGTGAKNASGVSVLAAFAVGTKKMVAIEGGMGRLPQEVARRLDVRYGTEVLAVAEDEEKVTVNVRLGGEASQLTADTVVLAVPFHEAVHMWSPLAESGGEFGSSLKDLPLLSISLGYDVPSPTPAYSVLVPSNESDEALLVMFQQNKAPDRSPKGKTLVTVFTEAGITARMMERTDSELVDWAAQFIESYYPTLRGRRDLGTVARWPHTGYWPTPGFWKGVSDMRKRLPKGRVHVTSTLFGSGGMERAVLGGERAADRVIREAEKATPAPSRIHGTPPR</sequence>
<dbReference type="AlphaFoldDB" id="A0AAD1M4D8"/>
<dbReference type="KEGG" id="mmor:MMOR_10430"/>
<dbReference type="InterPro" id="IPR050464">
    <property type="entry name" value="Zeta_carotene_desat/Oxidored"/>
</dbReference>
<dbReference type="RefSeq" id="WP_083156509.1">
    <property type="nucleotide sequence ID" value="NZ_AP022560.1"/>
</dbReference>
<keyword evidence="3" id="KW-1185">Reference proteome</keyword>
<dbReference type="GO" id="GO:0016491">
    <property type="term" value="F:oxidoreductase activity"/>
    <property type="evidence" value="ECO:0007669"/>
    <property type="project" value="InterPro"/>
</dbReference>
<dbReference type="PANTHER" id="PTHR42923:SF3">
    <property type="entry name" value="PROTOPORPHYRINOGEN OXIDASE"/>
    <property type="match status" value="1"/>
</dbReference>
<dbReference type="Gene3D" id="1.10.3110.10">
    <property type="entry name" value="protoporphyrinogen ix oxidase, domain 3"/>
    <property type="match status" value="1"/>
</dbReference>
<organism evidence="2 3">
    <name type="scientific">Mycolicibacterium moriokaense</name>
    <dbReference type="NCBI Taxonomy" id="39691"/>
    <lineage>
        <taxon>Bacteria</taxon>
        <taxon>Bacillati</taxon>
        <taxon>Actinomycetota</taxon>
        <taxon>Actinomycetes</taxon>
        <taxon>Mycobacteriales</taxon>
        <taxon>Mycobacteriaceae</taxon>
        <taxon>Mycolicibacterium</taxon>
    </lineage>
</organism>
<gene>
    <name evidence="2" type="ORF">MMOR_10430</name>
</gene>
<dbReference type="EMBL" id="AP022560">
    <property type="protein sequence ID" value="BBX00107.1"/>
    <property type="molecule type" value="Genomic_DNA"/>
</dbReference>
<dbReference type="InterPro" id="IPR036188">
    <property type="entry name" value="FAD/NAD-bd_sf"/>
</dbReference>
<dbReference type="Proteomes" id="UP000466681">
    <property type="component" value="Chromosome"/>
</dbReference>
<protein>
    <recommendedName>
        <fullName evidence="1">Amine oxidase domain-containing protein</fullName>
    </recommendedName>
</protein>
<dbReference type="InterPro" id="IPR002937">
    <property type="entry name" value="Amino_oxidase"/>
</dbReference>
<evidence type="ECO:0000259" key="1">
    <source>
        <dbReference type="Pfam" id="PF01593"/>
    </source>
</evidence>
<dbReference type="PANTHER" id="PTHR42923">
    <property type="entry name" value="PROTOPORPHYRINOGEN OXIDASE"/>
    <property type="match status" value="1"/>
</dbReference>
<dbReference type="Gene3D" id="3.50.50.60">
    <property type="entry name" value="FAD/NAD(P)-binding domain"/>
    <property type="match status" value="1"/>
</dbReference>
<reference evidence="2 3" key="1">
    <citation type="journal article" date="2019" name="Emerg. Microbes Infect.">
        <title>Comprehensive subspecies identification of 175 nontuberculous mycobacteria species based on 7547 genomic profiles.</title>
        <authorList>
            <person name="Matsumoto Y."/>
            <person name="Kinjo T."/>
            <person name="Motooka D."/>
            <person name="Nabeya D."/>
            <person name="Jung N."/>
            <person name="Uechi K."/>
            <person name="Horii T."/>
            <person name="Iida T."/>
            <person name="Fujita J."/>
            <person name="Nakamura S."/>
        </authorList>
    </citation>
    <scope>NUCLEOTIDE SEQUENCE [LARGE SCALE GENOMIC DNA]</scope>
    <source>
        <strain evidence="2 3">JCM 6375</strain>
    </source>
</reference>
<dbReference type="SUPFAM" id="SSF51905">
    <property type="entry name" value="FAD/NAD(P)-binding domain"/>
    <property type="match status" value="1"/>
</dbReference>
<evidence type="ECO:0000313" key="2">
    <source>
        <dbReference type="EMBL" id="BBX00107.1"/>
    </source>
</evidence>
<proteinExistence type="predicted"/>